<feature type="transmembrane region" description="Helical" evidence="1">
    <location>
        <begin position="6"/>
        <end position="31"/>
    </location>
</feature>
<reference evidence="2 3" key="1">
    <citation type="journal article" date="2011" name="Microbiology">
        <title>Transcriptome response to different carbon sources in Acetobacter aceti.</title>
        <authorList>
            <person name="Sakurai K."/>
            <person name="Arai H."/>
            <person name="Ishii M."/>
            <person name="Igarashi Y."/>
        </authorList>
    </citation>
    <scope>NUCLEOTIDE SEQUENCE [LARGE SCALE GENOMIC DNA]</scope>
    <source>
        <strain evidence="2 3">NBRC 14818</strain>
    </source>
</reference>
<dbReference type="Proteomes" id="UP000516424">
    <property type="component" value="Chromosome"/>
</dbReference>
<sequence>MTITLPLWLWVLLVSLFVVMEIVTISTLWNLRFFIPRRKFHGTWVRMTAEQMFPLRAASREDV</sequence>
<keyword evidence="1" id="KW-0472">Membrane</keyword>
<evidence type="ECO:0000313" key="2">
    <source>
        <dbReference type="EMBL" id="BCK77190.1"/>
    </source>
</evidence>
<protein>
    <submittedName>
        <fullName evidence="2">Uncharacterized protein</fullName>
    </submittedName>
</protein>
<keyword evidence="1" id="KW-0812">Transmembrane</keyword>
<proteinExistence type="predicted"/>
<gene>
    <name evidence="2" type="ORF">EMQ_2796</name>
</gene>
<accession>A0AB33IGB9</accession>
<evidence type="ECO:0000313" key="3">
    <source>
        <dbReference type="Proteomes" id="UP000516424"/>
    </source>
</evidence>
<dbReference type="AlphaFoldDB" id="A0AB33IGB9"/>
<dbReference type="EMBL" id="AP023410">
    <property type="protein sequence ID" value="BCK77190.1"/>
    <property type="molecule type" value="Genomic_DNA"/>
</dbReference>
<name>A0AB33IGB9_ACEAC</name>
<keyword evidence="1" id="KW-1133">Transmembrane helix</keyword>
<keyword evidence="3" id="KW-1185">Reference proteome</keyword>
<organism evidence="2 3">
    <name type="scientific">Acetobacter aceti NBRC 14818</name>
    <dbReference type="NCBI Taxonomy" id="887700"/>
    <lineage>
        <taxon>Bacteria</taxon>
        <taxon>Pseudomonadati</taxon>
        <taxon>Pseudomonadota</taxon>
        <taxon>Alphaproteobacteria</taxon>
        <taxon>Acetobacterales</taxon>
        <taxon>Acetobacteraceae</taxon>
        <taxon>Acetobacter</taxon>
        <taxon>Acetobacter subgen. Acetobacter</taxon>
    </lineage>
</organism>
<evidence type="ECO:0000256" key="1">
    <source>
        <dbReference type="SAM" id="Phobius"/>
    </source>
</evidence>
<dbReference type="RefSeq" id="WP_010666803.1">
    <property type="nucleotide sequence ID" value="NZ_AP023410.1"/>
</dbReference>